<dbReference type="Gene3D" id="3.40.50.720">
    <property type="entry name" value="NAD(P)-binding Rossmann-like Domain"/>
    <property type="match status" value="2"/>
</dbReference>
<evidence type="ECO:0000256" key="7">
    <source>
        <dbReference type="ARBA" id="ARBA00022490"/>
    </source>
</evidence>
<evidence type="ECO:0000313" key="20">
    <source>
        <dbReference type="EMBL" id="KAA1113959.1"/>
    </source>
</evidence>
<comment type="catalytic activity">
    <reaction evidence="1">
        <text>D-glucose 6-phosphate = 1D-myo-inositol 3-phosphate</text>
        <dbReference type="Rhea" id="RHEA:10716"/>
        <dbReference type="ChEBI" id="CHEBI:58401"/>
        <dbReference type="ChEBI" id="CHEBI:61548"/>
        <dbReference type="EC" id="5.5.1.4"/>
    </reaction>
</comment>
<evidence type="ECO:0000256" key="6">
    <source>
        <dbReference type="ARBA" id="ARBA00012125"/>
    </source>
</evidence>
<dbReference type="PANTHER" id="PTHR11510">
    <property type="entry name" value="MYO-INOSITOL-1 PHOSPHATE SYNTHASE"/>
    <property type="match status" value="1"/>
</dbReference>
<dbReference type="Proteomes" id="UP000324748">
    <property type="component" value="Unassembled WGS sequence"/>
</dbReference>
<dbReference type="FunFam" id="3.40.50.720:FF:000334">
    <property type="entry name" value="Inositol-3-phosphate synthase"/>
    <property type="match status" value="1"/>
</dbReference>
<evidence type="ECO:0000256" key="8">
    <source>
        <dbReference type="ARBA" id="ARBA00022516"/>
    </source>
</evidence>
<evidence type="ECO:0000313" key="22">
    <source>
        <dbReference type="Proteomes" id="UP000325313"/>
    </source>
</evidence>
<evidence type="ECO:0000256" key="12">
    <source>
        <dbReference type="ARBA" id="ARBA00023209"/>
    </source>
</evidence>
<dbReference type="Pfam" id="PF07994">
    <property type="entry name" value="NAD_binding_5"/>
    <property type="match status" value="1"/>
</dbReference>
<reference evidence="21 22" key="1">
    <citation type="submission" date="2019-05" db="EMBL/GenBank/DDBJ databases">
        <title>Emergence of the Ug99 lineage of the wheat stem rust pathogen through somatic hybridization.</title>
        <authorList>
            <person name="Li F."/>
            <person name="Upadhyaya N.M."/>
            <person name="Sperschneider J."/>
            <person name="Matny O."/>
            <person name="Nguyen-Phuc H."/>
            <person name="Mago R."/>
            <person name="Raley C."/>
            <person name="Miller M.E."/>
            <person name="Silverstein K.A.T."/>
            <person name="Henningsen E."/>
            <person name="Hirsch C.D."/>
            <person name="Visser B."/>
            <person name="Pretorius Z.A."/>
            <person name="Steffenson B.J."/>
            <person name="Schwessinger B."/>
            <person name="Dodds P.N."/>
            <person name="Figueroa M."/>
        </authorList>
    </citation>
    <scope>NUCLEOTIDE SEQUENCE [LARGE SCALE GENOMIC DNA]</scope>
    <source>
        <strain evidence="19">21-0</strain>
        <strain evidence="20 22">Ug99</strain>
    </source>
</reference>
<comment type="subcellular location">
    <subcellularLocation>
        <location evidence="3">Cytoplasm</location>
    </subcellularLocation>
</comment>
<accession>A0A5B0MQK9</accession>
<evidence type="ECO:0000313" key="19">
    <source>
        <dbReference type="EMBL" id="KAA1078199.1"/>
    </source>
</evidence>
<dbReference type="Proteomes" id="UP000325313">
    <property type="component" value="Unassembled WGS sequence"/>
</dbReference>
<evidence type="ECO:0000256" key="5">
    <source>
        <dbReference type="ARBA" id="ARBA00010813"/>
    </source>
</evidence>
<keyword evidence="21" id="KW-1185">Reference proteome</keyword>
<comment type="similarity">
    <text evidence="5">Belongs to the myo-inositol 1-phosphate synthase family.</text>
</comment>
<evidence type="ECO:0000256" key="13">
    <source>
        <dbReference type="ARBA" id="ARBA00023235"/>
    </source>
</evidence>
<evidence type="ECO:0000256" key="10">
    <source>
        <dbReference type="ARBA" id="ARBA00023027"/>
    </source>
</evidence>
<comment type="caution">
    <text evidence="19">The sequence shown here is derived from an EMBL/GenBank/DDBJ whole genome shotgun (WGS) entry which is preliminary data.</text>
</comment>
<dbReference type="GO" id="GO:0004512">
    <property type="term" value="F:inositol-3-phosphate synthase activity"/>
    <property type="evidence" value="ECO:0007669"/>
    <property type="project" value="UniProtKB-EC"/>
</dbReference>
<protein>
    <recommendedName>
        <fullName evidence="16">Inositol-3-phosphate synthase</fullName>
        <ecNumber evidence="6">5.5.1.4</ecNumber>
    </recommendedName>
    <alternativeName>
        <fullName evidence="15">Myo-inositol 1-phosphate synthase</fullName>
    </alternativeName>
</protein>
<dbReference type="GO" id="GO:0008654">
    <property type="term" value="P:phospholipid biosynthetic process"/>
    <property type="evidence" value="ECO:0007669"/>
    <property type="project" value="UniProtKB-KW"/>
</dbReference>
<dbReference type="PIRSF" id="PIRSF015578">
    <property type="entry name" value="Myoinos-ppht_syn"/>
    <property type="match status" value="1"/>
</dbReference>
<evidence type="ECO:0000256" key="15">
    <source>
        <dbReference type="ARBA" id="ARBA00032949"/>
    </source>
</evidence>
<feature type="region of interest" description="Disordered" evidence="17">
    <location>
        <begin position="1"/>
        <end position="38"/>
    </location>
</feature>
<dbReference type="EC" id="5.5.1.4" evidence="6"/>
<keyword evidence="12" id="KW-0594">Phospholipid biosynthesis</keyword>
<keyword evidence="8" id="KW-0444">Lipid biosynthesis</keyword>
<feature type="compositionally biased region" description="Polar residues" evidence="17">
    <location>
        <begin position="9"/>
        <end position="27"/>
    </location>
</feature>
<dbReference type="FunFam" id="3.40.50.720:FF:000907">
    <property type="entry name" value="Probable myo-inositol 1-phosphate synthase (MIPS)"/>
    <property type="match status" value="1"/>
</dbReference>
<keyword evidence="14" id="KW-1208">Phospholipid metabolism</keyword>
<dbReference type="Pfam" id="PF01658">
    <property type="entry name" value="Inos-1-P_synth"/>
    <property type="match status" value="1"/>
</dbReference>
<evidence type="ECO:0000256" key="3">
    <source>
        <dbReference type="ARBA" id="ARBA00004496"/>
    </source>
</evidence>
<organism evidence="19 21">
    <name type="scientific">Puccinia graminis f. sp. tritici</name>
    <dbReference type="NCBI Taxonomy" id="56615"/>
    <lineage>
        <taxon>Eukaryota</taxon>
        <taxon>Fungi</taxon>
        <taxon>Dikarya</taxon>
        <taxon>Basidiomycota</taxon>
        <taxon>Pucciniomycotina</taxon>
        <taxon>Pucciniomycetes</taxon>
        <taxon>Pucciniales</taxon>
        <taxon>Pucciniaceae</taxon>
        <taxon>Puccinia</taxon>
    </lineage>
</organism>
<evidence type="ECO:0000256" key="17">
    <source>
        <dbReference type="SAM" id="MobiDB-lite"/>
    </source>
</evidence>
<feature type="domain" description="Myo-inositol-1-phosphate synthase GAPDH-like" evidence="18">
    <location>
        <begin position="350"/>
        <end position="482"/>
    </location>
</feature>
<comment type="pathway">
    <text evidence="4">Polyol metabolism; myo-inositol biosynthesis; myo-inositol from D-glucose 6-phosphate: step 1/2.</text>
</comment>
<dbReference type="SUPFAM" id="SSF55347">
    <property type="entry name" value="Glyceraldehyde-3-phosphate dehydrogenase-like, C-terminal domain"/>
    <property type="match status" value="1"/>
</dbReference>
<evidence type="ECO:0000259" key="18">
    <source>
        <dbReference type="Pfam" id="PF01658"/>
    </source>
</evidence>
<dbReference type="UniPathway" id="UPA00823">
    <property type="reaction ID" value="UER00787"/>
</dbReference>
<evidence type="ECO:0000256" key="2">
    <source>
        <dbReference type="ARBA" id="ARBA00001911"/>
    </source>
</evidence>
<keyword evidence="9" id="KW-0398">Inositol biosynthesis</keyword>
<gene>
    <name evidence="19" type="primary">INO1_3</name>
    <name evidence="20" type="synonym">INO1_1</name>
    <name evidence="19" type="ORF">PGT21_030399</name>
    <name evidence="20" type="ORF">PGTUg99_022922</name>
</gene>
<keyword evidence="7" id="KW-0963">Cytoplasm</keyword>
<dbReference type="SUPFAM" id="SSF51735">
    <property type="entry name" value="NAD(P)-binding Rossmann-fold domains"/>
    <property type="match status" value="1"/>
</dbReference>
<evidence type="ECO:0000256" key="14">
    <source>
        <dbReference type="ARBA" id="ARBA00023264"/>
    </source>
</evidence>
<dbReference type="InterPro" id="IPR036291">
    <property type="entry name" value="NAD(P)-bd_dom_sf"/>
</dbReference>
<dbReference type="GO" id="GO:0006021">
    <property type="term" value="P:inositol biosynthetic process"/>
    <property type="evidence" value="ECO:0007669"/>
    <property type="project" value="UniProtKB-UniPathway"/>
</dbReference>
<proteinExistence type="inferred from homology"/>
<keyword evidence="11" id="KW-0443">Lipid metabolism</keyword>
<dbReference type="EMBL" id="VSWC01000144">
    <property type="protein sequence ID" value="KAA1078199.1"/>
    <property type="molecule type" value="Genomic_DNA"/>
</dbReference>
<dbReference type="EMBL" id="VDEP01000274">
    <property type="protein sequence ID" value="KAA1113959.1"/>
    <property type="molecule type" value="Genomic_DNA"/>
</dbReference>
<evidence type="ECO:0000256" key="16">
    <source>
        <dbReference type="ARBA" id="ARBA00070063"/>
    </source>
</evidence>
<dbReference type="InterPro" id="IPR013021">
    <property type="entry name" value="Myo-inos-1-P_Synthase_GAPDH"/>
</dbReference>
<sequence>MSPPMAIPNAQSVQPTNRHSNGVSNGHSAAVPIVDPTAMRRPVDSVRVESEQTAYTDTHILATSVHENTLVTRTPSGGYVLKPTKQAIEFKTERQVPTTGLMLVGWGGNNGTTVTATILANKHNISWRTREGIQTPNYIGSIVRASTLRLGSDAQTGKDVHIPLSDMLPMVHPNDLVLGGWDISGMPLDQAMRRAKVMEWDLQDQLNPLMSQMKPLPSVYYPDFINANQEERADNVLPGTNKQAHLDQIRKDIRDFKAANKLDKVIVLWTANTERYSELIPGINDTARNLEQAVKNNHDEVSPSTIFAMACIYEGAPYINGAPQNTFVPGCVQLAEELGGFIGGDDFKSGQTKIKSCLAEFLVNSGIKPLSIASYNHLGNNDGRNLNAQKTFRSKEISKSSVVDDMVEANHLLYKPLLEAPKGEKKIEGGGQARKTEHPDHCVVIKYMPSVGDDKVALDEYYSELAMGGRNKIVISNTCQDSLLAIPLIIDLVIITELLTRVQYRKPSGSATEESQFQKVYPVLSLLSSMLKAPLVRPGTDVINGAARQRAAIDHFLRALIGLQPLTEWEQSKIMA</sequence>
<evidence type="ECO:0000256" key="9">
    <source>
        <dbReference type="ARBA" id="ARBA00022550"/>
    </source>
</evidence>
<dbReference type="AlphaFoldDB" id="A0A5B0MQK9"/>
<evidence type="ECO:0000256" key="4">
    <source>
        <dbReference type="ARBA" id="ARBA00005117"/>
    </source>
</evidence>
<keyword evidence="10" id="KW-0520">NAD</keyword>
<evidence type="ECO:0000313" key="21">
    <source>
        <dbReference type="Proteomes" id="UP000324748"/>
    </source>
</evidence>
<dbReference type="OrthoDB" id="2887at2759"/>
<evidence type="ECO:0000256" key="1">
    <source>
        <dbReference type="ARBA" id="ARBA00000113"/>
    </source>
</evidence>
<name>A0A5B0MQK9_PUCGR</name>
<dbReference type="GO" id="GO:0005737">
    <property type="term" value="C:cytoplasm"/>
    <property type="evidence" value="ECO:0007669"/>
    <property type="project" value="UniProtKB-SubCell"/>
</dbReference>
<dbReference type="InterPro" id="IPR002587">
    <property type="entry name" value="Myo-inos-1-P_Synthase"/>
</dbReference>
<keyword evidence="13" id="KW-0413">Isomerase</keyword>
<comment type="cofactor">
    <cofactor evidence="2">
        <name>NAD(+)</name>
        <dbReference type="ChEBI" id="CHEBI:57540"/>
    </cofactor>
</comment>
<evidence type="ECO:0000256" key="11">
    <source>
        <dbReference type="ARBA" id="ARBA00023098"/>
    </source>
</evidence>